<proteinExistence type="predicted"/>
<sequence length="95" mass="10415">MVTTRSRYSRKTVSSASTEVASSLPAGSTWKRVVPKDNLTWFDRIGVAQGTRGGWITSEQDRPMTKGGQVLSSISTSLQVHTLALSRPFTCTYYA</sequence>
<dbReference type="EMBL" id="WJXW01000015">
    <property type="protein sequence ID" value="KAF9730009.1"/>
    <property type="molecule type" value="Genomic_DNA"/>
</dbReference>
<evidence type="ECO:0000313" key="3">
    <source>
        <dbReference type="Proteomes" id="UP000756921"/>
    </source>
</evidence>
<comment type="caution">
    <text evidence="2">The sequence shown here is derived from an EMBL/GenBank/DDBJ whole genome shotgun (WGS) entry which is preliminary data.</text>
</comment>
<protein>
    <submittedName>
        <fullName evidence="2">Uncharacterized protein</fullName>
    </submittedName>
</protein>
<name>A0A9P6G985_9PLEO</name>
<dbReference type="AlphaFoldDB" id="A0A9P6G985"/>
<gene>
    <name evidence="2" type="ORF">PMIN01_11942</name>
    <name evidence="1" type="ORF">PMIN01_13555</name>
</gene>
<organism evidence="2 3">
    <name type="scientific">Paraphaeosphaeria minitans</name>
    <dbReference type="NCBI Taxonomy" id="565426"/>
    <lineage>
        <taxon>Eukaryota</taxon>
        <taxon>Fungi</taxon>
        <taxon>Dikarya</taxon>
        <taxon>Ascomycota</taxon>
        <taxon>Pezizomycotina</taxon>
        <taxon>Dothideomycetes</taxon>
        <taxon>Pleosporomycetidae</taxon>
        <taxon>Pleosporales</taxon>
        <taxon>Massarineae</taxon>
        <taxon>Didymosphaeriaceae</taxon>
        <taxon>Paraphaeosphaeria</taxon>
    </lineage>
</organism>
<keyword evidence="3" id="KW-1185">Reference proteome</keyword>
<dbReference type="Proteomes" id="UP000756921">
    <property type="component" value="Unassembled WGS sequence"/>
</dbReference>
<dbReference type="EMBL" id="WJXW01000020">
    <property type="protein sequence ID" value="KAF9728422.1"/>
    <property type="molecule type" value="Genomic_DNA"/>
</dbReference>
<evidence type="ECO:0000313" key="2">
    <source>
        <dbReference type="EMBL" id="KAF9730009.1"/>
    </source>
</evidence>
<evidence type="ECO:0000313" key="1">
    <source>
        <dbReference type="EMBL" id="KAF9728422.1"/>
    </source>
</evidence>
<reference evidence="2" key="1">
    <citation type="journal article" date="2020" name="Mol. Plant Microbe Interact.">
        <title>Genome Sequence of the Biocontrol Agent Coniothyrium minitans strain Conio (IMI 134523).</title>
        <authorList>
            <person name="Patel D."/>
            <person name="Shittu T.A."/>
            <person name="Baroncelli R."/>
            <person name="Muthumeenakshi S."/>
            <person name="Osborne T.H."/>
            <person name="Janganan T.K."/>
            <person name="Sreenivasaprasad S."/>
        </authorList>
    </citation>
    <scope>NUCLEOTIDE SEQUENCE</scope>
    <source>
        <strain evidence="2">Conio</strain>
    </source>
</reference>
<accession>A0A9P6G985</accession>